<proteinExistence type="predicted"/>
<dbReference type="Proteomes" id="UP001153076">
    <property type="component" value="Unassembled WGS sequence"/>
</dbReference>
<dbReference type="Gene3D" id="3.60.10.10">
    <property type="entry name" value="Endonuclease/exonuclease/phosphatase"/>
    <property type="match status" value="1"/>
</dbReference>
<dbReference type="SUPFAM" id="SSF56219">
    <property type="entry name" value="DNase I-like"/>
    <property type="match status" value="1"/>
</dbReference>
<gene>
    <name evidence="1" type="ORF">Cgig2_022199</name>
    <name evidence="2" type="ORF">Cgig2_022201</name>
</gene>
<accession>A0A9Q1GLZ0</accession>
<dbReference type="PANTHER" id="PTHR35218">
    <property type="entry name" value="RNASE H DOMAIN-CONTAINING PROTEIN"/>
    <property type="match status" value="1"/>
</dbReference>
<evidence type="ECO:0000313" key="2">
    <source>
        <dbReference type="EMBL" id="KAJ8422460.1"/>
    </source>
</evidence>
<dbReference type="InterPro" id="IPR036691">
    <property type="entry name" value="Endo/exonu/phosph_ase_sf"/>
</dbReference>
<dbReference type="OrthoDB" id="1720282at2759"/>
<sequence length="223" mass="26047">MGPLKEMPPIRWQKDRIWAFLLLNFTMNQNTQLTSQVKQEETISHAIKIMVWYVQGVGSSKILNVLKEHIRLQSLIIMALVETHISGARGKDVCAKLRLDGCFRVEAQGFQGGIWVLWKPNHLDINIFHSHEQYVTMEVKWRRHVEWLFIIVYANPRLQAQEILGTDLQQPGYFNEIISLDERNHRGPEMLCSRNKFKNWIKNNGLIDLDERAKLGNYEKSAP</sequence>
<dbReference type="EMBL" id="JAKOGI010002249">
    <property type="protein sequence ID" value="KAJ8422460.1"/>
    <property type="molecule type" value="Genomic_DNA"/>
</dbReference>
<organism evidence="1 3">
    <name type="scientific">Carnegiea gigantea</name>
    <dbReference type="NCBI Taxonomy" id="171969"/>
    <lineage>
        <taxon>Eukaryota</taxon>
        <taxon>Viridiplantae</taxon>
        <taxon>Streptophyta</taxon>
        <taxon>Embryophyta</taxon>
        <taxon>Tracheophyta</taxon>
        <taxon>Spermatophyta</taxon>
        <taxon>Magnoliopsida</taxon>
        <taxon>eudicotyledons</taxon>
        <taxon>Gunneridae</taxon>
        <taxon>Pentapetalae</taxon>
        <taxon>Caryophyllales</taxon>
        <taxon>Cactineae</taxon>
        <taxon>Cactaceae</taxon>
        <taxon>Cactoideae</taxon>
        <taxon>Echinocereeae</taxon>
        <taxon>Carnegiea</taxon>
    </lineage>
</organism>
<dbReference type="PANTHER" id="PTHR35218:SF9">
    <property type="entry name" value="ENDONUCLEASE_EXONUCLEASE_PHOSPHATASE DOMAIN-CONTAINING PROTEIN"/>
    <property type="match status" value="1"/>
</dbReference>
<comment type="caution">
    <text evidence="1">The sequence shown here is derived from an EMBL/GenBank/DDBJ whole genome shotgun (WGS) entry which is preliminary data.</text>
</comment>
<evidence type="ECO:0000313" key="1">
    <source>
        <dbReference type="EMBL" id="KAJ8422458.1"/>
    </source>
</evidence>
<dbReference type="EMBL" id="JAKOGI010002249">
    <property type="protein sequence ID" value="KAJ8422458.1"/>
    <property type="molecule type" value="Genomic_DNA"/>
</dbReference>
<protein>
    <submittedName>
        <fullName evidence="1">Uncharacterized protein</fullName>
    </submittedName>
</protein>
<reference evidence="1" key="1">
    <citation type="submission" date="2022-04" db="EMBL/GenBank/DDBJ databases">
        <title>Carnegiea gigantea Genome sequencing and assembly v2.</title>
        <authorList>
            <person name="Copetti D."/>
            <person name="Sanderson M.J."/>
            <person name="Burquez A."/>
            <person name="Wojciechowski M.F."/>
        </authorList>
    </citation>
    <scope>NUCLEOTIDE SEQUENCE</scope>
    <source>
        <strain evidence="1">SGP5-SGP5p</strain>
        <tissue evidence="1">Aerial part</tissue>
    </source>
</reference>
<name>A0A9Q1GLZ0_9CARY</name>
<keyword evidence="3" id="KW-1185">Reference proteome</keyword>
<evidence type="ECO:0000313" key="3">
    <source>
        <dbReference type="Proteomes" id="UP001153076"/>
    </source>
</evidence>
<dbReference type="AlphaFoldDB" id="A0A9Q1GLZ0"/>